<dbReference type="SUPFAM" id="SSF50969">
    <property type="entry name" value="YVTN repeat-like/Quinoprotein amine dehydrogenase"/>
    <property type="match status" value="1"/>
</dbReference>
<dbReference type="InterPro" id="IPR051200">
    <property type="entry name" value="Host-pathogen_enzymatic-act"/>
</dbReference>
<dbReference type="Gene3D" id="2.130.10.10">
    <property type="entry name" value="YVTN repeat-like/Quinoprotein amine dehydrogenase"/>
    <property type="match status" value="2"/>
</dbReference>
<gene>
    <name evidence="2" type="ORF">MYXE_13570</name>
</gene>
<evidence type="ECO:0000313" key="3">
    <source>
        <dbReference type="Proteomes" id="UP000464624"/>
    </source>
</evidence>
<organism evidence="2 3">
    <name type="scientific">Mycobacterium xenopi</name>
    <dbReference type="NCBI Taxonomy" id="1789"/>
    <lineage>
        <taxon>Bacteria</taxon>
        <taxon>Bacillati</taxon>
        <taxon>Actinomycetota</taxon>
        <taxon>Actinomycetes</taxon>
        <taxon>Mycobacteriales</taxon>
        <taxon>Mycobacteriaceae</taxon>
        <taxon>Mycobacterium</taxon>
    </lineage>
</organism>
<proteinExistence type="predicted"/>
<dbReference type="EMBL" id="AP022314">
    <property type="protein sequence ID" value="BBU21568.1"/>
    <property type="molecule type" value="Genomic_DNA"/>
</dbReference>
<evidence type="ECO:0000313" key="2">
    <source>
        <dbReference type="EMBL" id="BBU21568.1"/>
    </source>
</evidence>
<name>A0AAD1GY66_MYCXE</name>
<protein>
    <recommendedName>
        <fullName evidence="4">YVTN family beta-propeller repeat protein</fullName>
    </recommendedName>
</protein>
<dbReference type="PANTHER" id="PTHR47197">
    <property type="entry name" value="PROTEIN NIRF"/>
    <property type="match status" value="1"/>
</dbReference>
<evidence type="ECO:0008006" key="4">
    <source>
        <dbReference type="Google" id="ProtNLM"/>
    </source>
</evidence>
<sequence length="362" mass="37514">MGYLKRNWLGDDGSAVGTESTSQFAIVAGMAVHRGPISGIVASPDGDRLLLSNYRDHSVSIIDTGTWAGVRTITGINEPFTIAMSPADPRHAYLSTVSPAYDAIAVVDLETDSVVAAHPVALTVTDLAVDSDGRRIYVSRTAASGADVAVLDSATGRVEAIDIGARAGTTAGCLRITPDGLVYTATQRAAGGEVVVIDARRQRVVDTIEIGCAIRDIAISPDGATAYIASSGVGFGAVIDVVDTRSNKIISTRKLGETGALVTQLVLSSDGDRAYLVGEDRISVLCPLTQDVVATITVGRQPSCVAESPGGHYLYVGDYSGAVTVVSIDSAAAAPRLPGEDNRTRRSGLGRHALPQLEPALT</sequence>
<dbReference type="AlphaFoldDB" id="A0AAD1GY66"/>
<dbReference type="Proteomes" id="UP000464624">
    <property type="component" value="Chromosome"/>
</dbReference>
<dbReference type="PANTHER" id="PTHR47197:SF3">
    <property type="entry name" value="DIHYDRO-HEME D1 DEHYDROGENASE"/>
    <property type="match status" value="1"/>
</dbReference>
<dbReference type="RefSeq" id="WP_085196955.1">
    <property type="nucleotide sequence ID" value="NZ_AP022314.1"/>
</dbReference>
<dbReference type="KEGG" id="mxe:MYXE_13570"/>
<evidence type="ECO:0000256" key="1">
    <source>
        <dbReference type="SAM" id="MobiDB-lite"/>
    </source>
</evidence>
<feature type="region of interest" description="Disordered" evidence="1">
    <location>
        <begin position="335"/>
        <end position="362"/>
    </location>
</feature>
<dbReference type="InterPro" id="IPR015943">
    <property type="entry name" value="WD40/YVTN_repeat-like_dom_sf"/>
</dbReference>
<reference evidence="2 3" key="1">
    <citation type="submission" date="2019-12" db="EMBL/GenBank/DDBJ databases">
        <title>Complete genome sequence of Mycolicibacterium xenopi str. JCM15661T.</title>
        <authorList>
            <person name="Yoshida M."/>
            <person name="Fukano H."/>
            <person name="Asakura T."/>
            <person name="Hoshino Y."/>
        </authorList>
    </citation>
    <scope>NUCLEOTIDE SEQUENCE [LARGE SCALE GENOMIC DNA]</scope>
    <source>
        <strain evidence="2 3">JCM 15661T</strain>
    </source>
</reference>
<dbReference type="InterPro" id="IPR011044">
    <property type="entry name" value="Quino_amine_DH_bsu"/>
</dbReference>
<accession>A0AAD1GY66</accession>